<reference evidence="3" key="1">
    <citation type="submission" date="2020-01" db="EMBL/GenBank/DDBJ databases">
        <authorList>
            <person name="Rat A."/>
        </authorList>
    </citation>
    <scope>NUCLEOTIDE SEQUENCE</scope>
    <source>
        <strain evidence="3">LMG 31231</strain>
    </source>
</reference>
<evidence type="ECO:0000256" key="2">
    <source>
        <dbReference type="SAM" id="Phobius"/>
    </source>
</evidence>
<dbReference type="Proteomes" id="UP001138751">
    <property type="component" value="Unassembled WGS sequence"/>
</dbReference>
<dbReference type="AlphaFoldDB" id="A0A9X9X2C6"/>
<evidence type="ECO:0000256" key="1">
    <source>
        <dbReference type="SAM" id="MobiDB-lite"/>
    </source>
</evidence>
<gene>
    <name evidence="3" type="ORF">GXW76_20455</name>
</gene>
<accession>A0A9X9X2C6</accession>
<protein>
    <submittedName>
        <fullName evidence="3">Uncharacterized protein</fullName>
    </submittedName>
</protein>
<evidence type="ECO:0000313" key="4">
    <source>
        <dbReference type="Proteomes" id="UP001138751"/>
    </source>
</evidence>
<organism evidence="3 4">
    <name type="scientific">Neoroseomonas soli</name>
    <dbReference type="NCBI Taxonomy" id="1081025"/>
    <lineage>
        <taxon>Bacteria</taxon>
        <taxon>Pseudomonadati</taxon>
        <taxon>Pseudomonadota</taxon>
        <taxon>Alphaproteobacteria</taxon>
        <taxon>Acetobacterales</taxon>
        <taxon>Acetobacteraceae</taxon>
        <taxon>Neoroseomonas</taxon>
    </lineage>
</organism>
<proteinExistence type="predicted"/>
<name>A0A9X9X2C6_9PROT</name>
<dbReference type="EMBL" id="JAAEDM010000077">
    <property type="protein sequence ID" value="MBR0673555.1"/>
    <property type="molecule type" value="Genomic_DNA"/>
</dbReference>
<keyword evidence="2" id="KW-0812">Transmembrane</keyword>
<keyword evidence="2" id="KW-0472">Membrane</keyword>
<feature type="region of interest" description="Disordered" evidence="1">
    <location>
        <begin position="209"/>
        <end position="234"/>
    </location>
</feature>
<comment type="caution">
    <text evidence="3">The sequence shown here is derived from an EMBL/GenBank/DDBJ whole genome shotgun (WGS) entry which is preliminary data.</text>
</comment>
<feature type="transmembrane region" description="Helical" evidence="2">
    <location>
        <begin position="34"/>
        <end position="55"/>
    </location>
</feature>
<keyword evidence="4" id="KW-1185">Reference proteome</keyword>
<evidence type="ECO:0000313" key="3">
    <source>
        <dbReference type="EMBL" id="MBR0673555.1"/>
    </source>
</evidence>
<sequence length="428" mass="44744">MTEHQKPDQEETARIIAAMSMPASPPPQGRGRRWLLGAAVVSVAAAGVAGAAFLWPEPEPVPQRLGPRVLVPPLLRATVGGDDRIFALVRRSEQDETDPPGTAAPRDRIELLAFAADGLAPRLEVHLASVQRGAIADAALIAEQGATIWLWLGGLGALSAVDGQVLADGDGLAQLNAEIAEALASGRRTFRLADALVVEAGAPTRGWRIDPRDFRASPADGPPARPLPRLHPAALHGSGGPTAFRIAEARLEATWFGLPAESTKLVPPLAPMVQGRFLTAATLPPGMRQALWRGQVRVTSAAPSSAPPALMQRWGVGERVTDLATVPAAAGLALAGFLTAGTEAPLQMAGPPGLLLLHGEAGRRLSLMRLGPEGQPLWHAELPILRLRSVLPGARHLTLVGWGATDAEEEVLSVALDSGAHARRAVSA</sequence>
<keyword evidence="2" id="KW-1133">Transmembrane helix</keyword>
<reference evidence="3" key="2">
    <citation type="journal article" date="2021" name="Syst. Appl. Microbiol.">
        <title>Roseomonas hellenica sp. nov., isolated from roots of wild-growing Alkanna tinctoria.</title>
        <authorList>
            <person name="Rat A."/>
            <person name="Naranjo H.D."/>
            <person name="Lebbe L."/>
            <person name="Cnockaert M."/>
            <person name="Krigas N."/>
            <person name="Grigoriadou K."/>
            <person name="Maloupa E."/>
            <person name="Willems A."/>
        </authorList>
    </citation>
    <scope>NUCLEOTIDE SEQUENCE</scope>
    <source>
        <strain evidence="3">LMG 31231</strain>
    </source>
</reference>
<dbReference type="RefSeq" id="WP_211863960.1">
    <property type="nucleotide sequence ID" value="NZ_JAAEDM010000077.1"/>
</dbReference>